<evidence type="ECO:0000313" key="3">
    <source>
        <dbReference type="Proteomes" id="UP000887013"/>
    </source>
</evidence>
<protein>
    <submittedName>
        <fullName evidence="2">Uncharacterized protein</fullName>
    </submittedName>
</protein>
<evidence type="ECO:0000313" key="2">
    <source>
        <dbReference type="EMBL" id="GFT94466.1"/>
    </source>
</evidence>
<dbReference type="EMBL" id="BMAW01121515">
    <property type="protein sequence ID" value="GFT94466.1"/>
    <property type="molecule type" value="Genomic_DNA"/>
</dbReference>
<accession>A0A8X6U9C2</accession>
<feature type="compositionally biased region" description="Polar residues" evidence="1">
    <location>
        <begin position="57"/>
        <end position="72"/>
    </location>
</feature>
<proteinExistence type="predicted"/>
<feature type="compositionally biased region" description="Basic and acidic residues" evidence="1">
    <location>
        <begin position="1"/>
        <end position="30"/>
    </location>
</feature>
<keyword evidence="3" id="KW-1185">Reference proteome</keyword>
<gene>
    <name evidence="2" type="ORF">NPIL_487731</name>
</gene>
<evidence type="ECO:0000256" key="1">
    <source>
        <dbReference type="SAM" id="MobiDB-lite"/>
    </source>
</evidence>
<comment type="caution">
    <text evidence="2">The sequence shown here is derived from an EMBL/GenBank/DDBJ whole genome shotgun (WGS) entry which is preliminary data.</text>
</comment>
<dbReference type="AlphaFoldDB" id="A0A8X6U9C2"/>
<feature type="region of interest" description="Disordered" evidence="1">
    <location>
        <begin position="1"/>
        <end position="80"/>
    </location>
</feature>
<dbReference type="Proteomes" id="UP000887013">
    <property type="component" value="Unassembled WGS sequence"/>
</dbReference>
<sequence length="115" mass="12911">MTSDGRKSKEKKDSHWLDHKYVDAEMKESPSKSSSIVPPVAPKLQDFAMKSKVPHRSCNNTQWDRSSETRSGSGRAKNHVRNITNVRVVRLSVTDICGFVTLSNVACCDGRRFDS</sequence>
<reference evidence="2" key="1">
    <citation type="submission" date="2020-08" db="EMBL/GenBank/DDBJ databases">
        <title>Multicomponent nature underlies the extraordinary mechanical properties of spider dragline silk.</title>
        <authorList>
            <person name="Kono N."/>
            <person name="Nakamura H."/>
            <person name="Mori M."/>
            <person name="Yoshida Y."/>
            <person name="Ohtoshi R."/>
            <person name="Malay A.D."/>
            <person name="Moran D.A.P."/>
            <person name="Tomita M."/>
            <person name="Numata K."/>
            <person name="Arakawa K."/>
        </authorList>
    </citation>
    <scope>NUCLEOTIDE SEQUENCE</scope>
</reference>
<name>A0A8X6U9C2_NEPPI</name>
<organism evidence="2 3">
    <name type="scientific">Nephila pilipes</name>
    <name type="common">Giant wood spider</name>
    <name type="synonym">Nephila maculata</name>
    <dbReference type="NCBI Taxonomy" id="299642"/>
    <lineage>
        <taxon>Eukaryota</taxon>
        <taxon>Metazoa</taxon>
        <taxon>Ecdysozoa</taxon>
        <taxon>Arthropoda</taxon>
        <taxon>Chelicerata</taxon>
        <taxon>Arachnida</taxon>
        <taxon>Araneae</taxon>
        <taxon>Araneomorphae</taxon>
        <taxon>Entelegynae</taxon>
        <taxon>Araneoidea</taxon>
        <taxon>Nephilidae</taxon>
        <taxon>Nephila</taxon>
    </lineage>
</organism>